<dbReference type="Proteomes" id="UP000039865">
    <property type="component" value="Unassembled WGS sequence"/>
</dbReference>
<comment type="pathway">
    <text evidence="2 10">Protein modification; protein ubiquitination.</text>
</comment>
<comment type="catalytic activity">
    <reaction evidence="1 10">
        <text>S-ubiquitinyl-[E2 ubiquitin-conjugating enzyme]-L-cysteine + [acceptor protein]-L-lysine = [E2 ubiquitin-conjugating enzyme]-L-cysteine + N(6)-ubiquitinyl-[acceptor protein]-L-lysine.</text>
        <dbReference type="EC" id="2.3.2.27"/>
    </reaction>
</comment>
<dbReference type="InterPro" id="IPR003126">
    <property type="entry name" value="Znf_UBR"/>
</dbReference>
<dbReference type="EC" id="2.3.2.27" evidence="10"/>
<keyword evidence="3 10" id="KW-0808">Transferase</keyword>
<dbReference type="Gene3D" id="2.10.110.30">
    <property type="match status" value="1"/>
</dbReference>
<dbReference type="Pfam" id="PF02207">
    <property type="entry name" value="zf-UBR"/>
    <property type="match status" value="1"/>
</dbReference>
<dbReference type="InterPro" id="IPR044046">
    <property type="entry name" value="E3_ligase_UBR-like_C"/>
</dbReference>
<evidence type="ECO:0000313" key="13">
    <source>
        <dbReference type="Proteomes" id="UP000039865"/>
    </source>
</evidence>
<dbReference type="OMA" id="FIQIIAR"/>
<dbReference type="SMART" id="SM00396">
    <property type="entry name" value="ZnF_UBR1"/>
    <property type="match status" value="1"/>
</dbReference>
<dbReference type="Pfam" id="PF18995">
    <property type="entry name" value="PRT6_C"/>
    <property type="match status" value="1"/>
</dbReference>
<accession>A0A078A3Y1</accession>
<keyword evidence="5 10" id="KW-0863">Zinc-finger</keyword>
<evidence type="ECO:0000259" key="11">
    <source>
        <dbReference type="PROSITE" id="PS51157"/>
    </source>
</evidence>
<evidence type="ECO:0000256" key="5">
    <source>
        <dbReference type="ARBA" id="ARBA00022771"/>
    </source>
</evidence>
<dbReference type="PANTHER" id="PTHR21497">
    <property type="entry name" value="UBIQUITIN LIGASE E3 ALPHA-RELATED"/>
    <property type="match status" value="1"/>
</dbReference>
<evidence type="ECO:0000256" key="10">
    <source>
        <dbReference type="RuleBase" id="RU366018"/>
    </source>
</evidence>
<evidence type="ECO:0000256" key="3">
    <source>
        <dbReference type="ARBA" id="ARBA00022679"/>
    </source>
</evidence>
<feature type="domain" description="UBR-type" evidence="11">
    <location>
        <begin position="81"/>
        <end position="151"/>
    </location>
</feature>
<dbReference type="GO" id="GO:0016567">
    <property type="term" value="P:protein ubiquitination"/>
    <property type="evidence" value="ECO:0007669"/>
    <property type="project" value="UniProtKB-UniRule"/>
</dbReference>
<dbReference type="InterPro" id="IPR013083">
    <property type="entry name" value="Znf_RING/FYVE/PHD"/>
</dbReference>
<gene>
    <name evidence="12" type="primary">Contig18177.g19324</name>
    <name evidence="12" type="ORF">STYLEM_5233</name>
</gene>
<evidence type="ECO:0000256" key="4">
    <source>
        <dbReference type="ARBA" id="ARBA00022723"/>
    </source>
</evidence>
<name>A0A078A3Y1_STYLE</name>
<dbReference type="Gene3D" id="3.30.40.10">
    <property type="entry name" value="Zinc/RING finger domain, C3HC4 (zinc finger)"/>
    <property type="match status" value="1"/>
</dbReference>
<dbReference type="EMBL" id="CCKQ01005080">
    <property type="protein sequence ID" value="CDW76233.1"/>
    <property type="molecule type" value="Genomic_DNA"/>
</dbReference>
<evidence type="ECO:0000256" key="9">
    <source>
        <dbReference type="PROSITE-ProRule" id="PRU00508"/>
    </source>
</evidence>
<dbReference type="InterPro" id="IPR039164">
    <property type="entry name" value="UBR1-like"/>
</dbReference>
<evidence type="ECO:0000256" key="6">
    <source>
        <dbReference type="ARBA" id="ARBA00022786"/>
    </source>
</evidence>
<comment type="similarity">
    <text evidence="8 10">Belongs to the E3 ubiquitin-protein ligase UBR1-like family.</text>
</comment>
<protein>
    <recommendedName>
        <fullName evidence="10">E3 ubiquitin-protein ligase</fullName>
        <ecNumber evidence="10">2.3.2.27</ecNumber>
    </recommendedName>
</protein>
<dbReference type="GO" id="GO:0061630">
    <property type="term" value="F:ubiquitin protein ligase activity"/>
    <property type="evidence" value="ECO:0007669"/>
    <property type="project" value="UniProtKB-UniRule"/>
</dbReference>
<evidence type="ECO:0000256" key="2">
    <source>
        <dbReference type="ARBA" id="ARBA00004906"/>
    </source>
</evidence>
<evidence type="ECO:0000313" key="12">
    <source>
        <dbReference type="EMBL" id="CDW76233.1"/>
    </source>
</evidence>
<keyword evidence="13" id="KW-1185">Reference proteome</keyword>
<dbReference type="GO" id="GO:0005737">
    <property type="term" value="C:cytoplasm"/>
    <property type="evidence" value="ECO:0007669"/>
    <property type="project" value="TreeGrafter"/>
</dbReference>
<keyword evidence="6 10" id="KW-0833">Ubl conjugation pathway</keyword>
<feature type="zinc finger region" description="UBR-type" evidence="9">
    <location>
        <begin position="81"/>
        <end position="151"/>
    </location>
</feature>
<reference evidence="12 13" key="1">
    <citation type="submission" date="2014-06" db="EMBL/GenBank/DDBJ databases">
        <authorList>
            <person name="Swart Estienne"/>
        </authorList>
    </citation>
    <scope>NUCLEOTIDE SEQUENCE [LARGE SCALE GENOMIC DNA]</scope>
    <source>
        <strain evidence="12 13">130c</strain>
    </source>
</reference>
<keyword evidence="4 10" id="KW-0479">Metal-binding</keyword>
<evidence type="ECO:0000256" key="1">
    <source>
        <dbReference type="ARBA" id="ARBA00000900"/>
    </source>
</evidence>
<dbReference type="InParanoid" id="A0A078A3Y1"/>
<dbReference type="CDD" id="cd19673">
    <property type="entry name" value="UBR-box_UBR3"/>
    <property type="match status" value="1"/>
</dbReference>
<keyword evidence="7 10" id="KW-0862">Zinc</keyword>
<comment type="function">
    <text evidence="10">Ubiquitin ligase protein which is a component of the N-end rule pathway. Recognizes and binds to proteins bearing specific N-terminal residues that are destabilizing according to the N-end rule, leading to their ubiquitination and subsequent degradation.</text>
</comment>
<proteinExistence type="inferred from homology"/>
<evidence type="ECO:0000256" key="7">
    <source>
        <dbReference type="ARBA" id="ARBA00022833"/>
    </source>
</evidence>
<dbReference type="FunFam" id="2.10.110.30:FF:000002">
    <property type="entry name" value="Putative e3 ubiquitin-protein ligase ubr3"/>
    <property type="match status" value="1"/>
</dbReference>
<dbReference type="PROSITE" id="PS51157">
    <property type="entry name" value="ZF_UBR"/>
    <property type="match status" value="1"/>
</dbReference>
<dbReference type="UniPathway" id="UPA00143"/>
<evidence type="ECO:0000256" key="8">
    <source>
        <dbReference type="ARBA" id="ARBA00046341"/>
    </source>
</evidence>
<dbReference type="OrthoDB" id="313561at2759"/>
<sequence length="1632" mass="190868">MFKKKSLDYHKSPVKAQQHKIVDILQDFENQILGSNLQFSSAHGMKEQIKPLIQQCKILLFSTTNYEQEAVKLLQKQQTKGMCAKPLFFGDIIWECFDCQIQPLCIQCEECFEKTDHTGHKVIMHKNLNGSCDCGDANNWKPSGNCSDHQGTKESIQASMKNIDQNILINSGYVIQYLVQSIKKHCLILQKDPSNQFLQSMIYMLCDFFIWMIDLSPAFIQITEDVIRNQVDDSESFLRLNKSLNHKCGVYLQINVELTPFKADQNSLNLTRFKDMCYCNMFDLLAQVNHLFDKDAQKVMYTLGLKFIQSDYFRILVGLSLFRSYEEIQTHRNDDSSFGNLFIQFYASDYSQYQTLKYPQIREIIIGTINKLIKQFVLNQTKEKMSPLTYCYTDLIKMTQPITAEMLIQNTDFILQLIDHLQEYYFLDLTKYQTTHVTYEHQFERKLYHQASGKVCQVLSCYLDRVDPFDISLNRKIMQRFMLNFTLIDQKVSKVEEDQAFALIPLHNAFSRYFTRLVMQNYLIEVKEDNYLSSKDLMISIAFRFLNSSCEDEDRQRLIAIILKPLTISWTFIHEIASNKWVMCGQKIKQSYYYLYNYNSTIYYNIALYQILISVSPIPGQIIEGIMNIQQRDQWMKVTMNHLKEPSAMSESYLNHIQANFDEKKLSQMIYFQLRQLITICVNELPILYNLVDFEVSPMIQDEVKMMFEKDIKRSLVHSMMIQGLRSDIEKIRQCTLLIYEQSPSFEKILREITEQTRDNNTGKMIFKIKNELLNQFDPYFYVIPEDQEKAYEIINSLQQEKKFVDANIGDTFENYQYSSQINQLASESLINPHLIEYLSNLMEEWIVDSRKLQKVQVLNDKIGNQCLKLFLIIFKAANNSQQIELQSTLIQIILALPQFQGVLEAIGKKNQQYQIIVQKIIKELNKLKGEEDQIMMDLSNSQTAADDQKKLQRDQAKLKQQEIMKKFQNKRNNFANQVQEESKQQEETKSQSSYNNQQTIKQCSFCLEELQDSKYINQPFGRFAYFTQTQILFQSIKQAMSRNKDRICYDNGQYDEILKLLGLNILENSTYTSDTILRCNHYAHDSCLQYYLESNQQGQYTQQQRNYIGISMDQFYCPLCKSLCNMLLPDNDLSEVLTLIRSQHDSHKFASVLNFSNVINMKISSKLKLDEDTDDQGQIQLDSVLNFFIQNIMLLKIDKVQQNFFNSQYSNEILINFDDLNLLLRMSLNFTQIVTKIRELGDNSKKVNLKQEYSQLINNRINKELLELENGFVYLKDLTLVSMRIILLLVIDQQSTENELNKSISFILTALSDHALVQQNLISKKQGQSSQANCYIHDNFLKLNAYMLLAITNKNSKFQDSWMKKNQKLLSLLSKNQCDIESFKAYLGLSNNYEDQFGRTNQESITNLQQYLAFGSIADDEYQKNSIDCYQAFYNSVYAQNKNLIDYSQNYLTKINLPFEFIQIPHNFQQFVLKYYKQKCDRCKKVPENGAVCLLCGQVLCMKTDCCQINSIAELTHHSRDFEGGVGVYIWIQGGYMYLIENGRVIQKSCPYVNQYGESFQQNKSKDWDQFTLTGEQAAHSSSSLSENYCGSYCQTGIIDKIKKQYIELRIANEVIKQRQINQLNIRIGSI</sequence>
<dbReference type="GO" id="GO:0071596">
    <property type="term" value="P:ubiquitin-dependent protein catabolic process via the N-end rule pathway"/>
    <property type="evidence" value="ECO:0007669"/>
    <property type="project" value="UniProtKB-UniRule"/>
</dbReference>
<dbReference type="PANTHER" id="PTHR21497:SF24">
    <property type="entry name" value="E3 UBIQUITIN-PROTEIN LIGASE UBR1"/>
    <property type="match status" value="1"/>
</dbReference>
<dbReference type="GO" id="GO:0008270">
    <property type="term" value="F:zinc ion binding"/>
    <property type="evidence" value="ECO:0007669"/>
    <property type="project" value="UniProtKB-UniRule"/>
</dbReference>
<dbReference type="GO" id="GO:0000151">
    <property type="term" value="C:ubiquitin ligase complex"/>
    <property type="evidence" value="ECO:0007669"/>
    <property type="project" value="TreeGrafter"/>
</dbReference>
<organism evidence="12 13">
    <name type="scientific">Stylonychia lemnae</name>
    <name type="common">Ciliate</name>
    <dbReference type="NCBI Taxonomy" id="5949"/>
    <lineage>
        <taxon>Eukaryota</taxon>
        <taxon>Sar</taxon>
        <taxon>Alveolata</taxon>
        <taxon>Ciliophora</taxon>
        <taxon>Intramacronucleata</taxon>
        <taxon>Spirotrichea</taxon>
        <taxon>Stichotrichia</taxon>
        <taxon>Sporadotrichida</taxon>
        <taxon>Oxytrichidae</taxon>
        <taxon>Stylonychinae</taxon>
        <taxon>Stylonychia</taxon>
    </lineage>
</organism>